<gene>
    <name evidence="4" type="ORF">EGW08_019433</name>
</gene>
<dbReference type="GO" id="GO:0009966">
    <property type="term" value="P:regulation of signal transduction"/>
    <property type="evidence" value="ECO:0007669"/>
    <property type="project" value="UniProtKB-ARBA"/>
</dbReference>
<evidence type="ECO:0000313" key="5">
    <source>
        <dbReference type="Proteomes" id="UP000271974"/>
    </source>
</evidence>
<dbReference type="SUPFAM" id="SSF52540">
    <property type="entry name" value="P-loop containing nucleoside triphosphate hydrolases"/>
    <property type="match status" value="1"/>
</dbReference>
<evidence type="ECO:0000256" key="2">
    <source>
        <dbReference type="ARBA" id="ARBA00022737"/>
    </source>
</evidence>
<dbReference type="STRING" id="188477.A0A433SU43"/>
<dbReference type="InterPro" id="IPR001611">
    <property type="entry name" value="Leu-rich_rpt"/>
</dbReference>
<feature type="region of interest" description="Disordered" evidence="3">
    <location>
        <begin position="1276"/>
        <end position="1307"/>
    </location>
</feature>
<dbReference type="EMBL" id="RQTK01001016">
    <property type="protein sequence ID" value="RUS72809.1"/>
    <property type="molecule type" value="Genomic_DNA"/>
</dbReference>
<dbReference type="InterPro" id="IPR003591">
    <property type="entry name" value="Leu-rich_rpt_typical-subtyp"/>
</dbReference>
<feature type="non-terminal residue" evidence="4">
    <location>
        <position position="1"/>
    </location>
</feature>
<dbReference type="Pfam" id="PF08477">
    <property type="entry name" value="Roc"/>
    <property type="match status" value="1"/>
</dbReference>
<dbReference type="InterPro" id="IPR032675">
    <property type="entry name" value="LRR_dom_sf"/>
</dbReference>
<name>A0A433SU43_ELYCH</name>
<dbReference type="InterPro" id="IPR050216">
    <property type="entry name" value="LRR_domain-containing"/>
</dbReference>
<dbReference type="Pfam" id="PF13855">
    <property type="entry name" value="LRR_8"/>
    <property type="match status" value="1"/>
</dbReference>
<protein>
    <submittedName>
        <fullName evidence="4">Uncharacterized protein</fullName>
    </submittedName>
</protein>
<keyword evidence="1" id="KW-0433">Leucine-rich repeat</keyword>
<dbReference type="GO" id="GO:0005737">
    <property type="term" value="C:cytoplasm"/>
    <property type="evidence" value="ECO:0007669"/>
    <property type="project" value="TreeGrafter"/>
</dbReference>
<feature type="compositionally biased region" description="Acidic residues" evidence="3">
    <location>
        <begin position="1294"/>
        <end position="1307"/>
    </location>
</feature>
<feature type="compositionally biased region" description="Basic and acidic residues" evidence="3">
    <location>
        <begin position="1238"/>
        <end position="1253"/>
    </location>
</feature>
<dbReference type="OrthoDB" id="676979at2759"/>
<dbReference type="PRINTS" id="PR00449">
    <property type="entry name" value="RASTRNSFRMNG"/>
</dbReference>
<keyword evidence="5" id="KW-1185">Reference proteome</keyword>
<dbReference type="Gene3D" id="3.40.50.300">
    <property type="entry name" value="P-loop containing nucleotide triphosphate hydrolases"/>
    <property type="match status" value="1"/>
</dbReference>
<dbReference type="PANTHER" id="PTHR48051:SF1">
    <property type="entry name" value="RAS SUPPRESSOR PROTEIN 1"/>
    <property type="match status" value="1"/>
</dbReference>
<evidence type="ECO:0000313" key="4">
    <source>
        <dbReference type="EMBL" id="RUS72809.1"/>
    </source>
</evidence>
<dbReference type="Proteomes" id="UP000271974">
    <property type="component" value="Unassembled WGS sequence"/>
</dbReference>
<feature type="compositionally biased region" description="Low complexity" evidence="3">
    <location>
        <begin position="408"/>
        <end position="427"/>
    </location>
</feature>
<feature type="region of interest" description="Disordered" evidence="3">
    <location>
        <begin position="1150"/>
        <end position="1170"/>
    </location>
</feature>
<dbReference type="SMART" id="SM00369">
    <property type="entry name" value="LRR_TYP"/>
    <property type="match status" value="4"/>
</dbReference>
<reference evidence="4 5" key="1">
    <citation type="submission" date="2019-01" db="EMBL/GenBank/DDBJ databases">
        <title>A draft genome assembly of the solar-powered sea slug Elysia chlorotica.</title>
        <authorList>
            <person name="Cai H."/>
            <person name="Li Q."/>
            <person name="Fang X."/>
            <person name="Li J."/>
            <person name="Curtis N.E."/>
            <person name="Altenburger A."/>
            <person name="Shibata T."/>
            <person name="Feng M."/>
            <person name="Maeda T."/>
            <person name="Schwartz J.A."/>
            <person name="Shigenobu S."/>
            <person name="Lundholm N."/>
            <person name="Nishiyama T."/>
            <person name="Yang H."/>
            <person name="Hasebe M."/>
            <person name="Li S."/>
            <person name="Pierce S.K."/>
            <person name="Wang J."/>
        </authorList>
    </citation>
    <scope>NUCLEOTIDE SEQUENCE [LARGE SCALE GENOMIC DNA]</scope>
    <source>
        <strain evidence="4">EC2010</strain>
        <tissue evidence="4">Whole organism of an adult</tissue>
    </source>
</reference>
<feature type="region of interest" description="Disordered" evidence="3">
    <location>
        <begin position="375"/>
        <end position="431"/>
    </location>
</feature>
<dbReference type="Gene3D" id="3.80.10.10">
    <property type="entry name" value="Ribonuclease Inhibitor"/>
    <property type="match status" value="1"/>
</dbReference>
<dbReference type="PANTHER" id="PTHR48051">
    <property type="match status" value="1"/>
</dbReference>
<accession>A0A433SU43</accession>
<dbReference type="InterPro" id="IPR027417">
    <property type="entry name" value="P-loop_NTPase"/>
</dbReference>
<keyword evidence="2" id="KW-0677">Repeat</keyword>
<dbReference type="SUPFAM" id="SSF52058">
    <property type="entry name" value="L domain-like"/>
    <property type="match status" value="1"/>
</dbReference>
<feature type="region of interest" description="Disordered" evidence="3">
    <location>
        <begin position="1215"/>
        <end position="1254"/>
    </location>
</feature>
<sequence length="1346" mass="150592">NLSINLSLFFNQLETISGLDKLRKLQTLVLDNNRLTSVFKDISTLRRLEVLRCSRNNLKEIPRNIRQMKALVDLDVSENRISILPTDIFMLPKLDVFNASQNQIAKVPSFNVRPQSKHWVTHIDLSENKLAQFPGHLLQMTSKLDLSGNNIKTLPYHSIKKLDVSTSQQLLLEDNPLGYPPAHVCCSGLKNVISFFQESQAEIKVYQGVKVLIVGPFGSGKTSLVQTLVDQQPRMSEEIQDTSGGIDTYEMAFDLEEADALEGRPGKSLEVRATFPGHSTQLSIWDFCGHPFYMYPHYVFFEQPTITILTFNMAAYTAEAFEEQIGCWFDWMIAKTNKIVVILVGTQCDLLSKAQLTKRDFTILLLLLLAYPVDDSPGEEESSSDSDGEEGASYDAGDDKDEYESNASNNQRQSVGQNNNSSSNNNSEELVTSHQFNTTAAMMAEERDSGKNFVEKVIKISQAKNSERGFGFFLTGGADTDLPLAARYTVQTDVICTSAKKFIGFDRLRQAIESLAGDRQLFPNVMRVIPTFWLDVQHYIEARNGSRKCAVSTRPQVGGLCGGSHLQVWNEAQQDRGNALSLPVLKWEEFVEEVTSRFGMKHLMKAIAQYLHETGQIMWFSNIESLKGLVFIRPSWLFDVFRSIFRHDFEDATFTPDDNLRAAGLSSIKFERLKQEALSEGIIDRDLLRCLLSPLIPADLVSPATEVMRLLTEAFELGYSVSKRQRDSVFSLTPDVGSEGKAKLGKILIPWLRRNDEPEDFREMWDEKEGNRKLAVYFRFPHYFPPGLFEIISVRAYKPGHSLRFKHHWGGGFHAFHATEKVHVVVSYAWVEGEGEDTKHSQGKDKIQEHAERTAFSKGNSEHDKVIKRVRKKKVVIKETLDEDDDQFEADASSLLDHLVDSPRTFTNDDINPSENSIVPKEEYTHVGVQKDGDTVQQRVEPEPGGESARKERHVMLKYEVRDQSGDEAELTPAAAMWTLLLPLLMEVEELLNAYPGKVDIYGFITMVGGSISAAAAVMEVEELLNAYPGKVDIYGFLTVVKGAMNVERLSWSVEVFLLLPLPLLMGVEAVHHTYPDDILRDVMRKSRAARRGGAVTSQLLAGTQQVAPPNPRRVGVTYSELDVQEGMASLAGMLGEERSNSLVAELAAGAGEGAESDQEGGARGGYSRQRPIDLDVEQVRLLQEIRKASSQLTLDSFSDTSARNSLGGGAFFMTRGGSAGAADDEEEGEARGRRRGQPRDSIPEEDIAHENSRAAGFLEGLAEFQRRIGVRSRNNAQAASGRIFSRTTSNDSYEYEETEENEEEIFDGADLEANALPPGLKEFQQRLRQQARFSIASDETEDEKM</sequence>
<feature type="compositionally biased region" description="Acidic residues" evidence="3">
    <location>
        <begin position="376"/>
        <end position="404"/>
    </location>
</feature>
<proteinExistence type="predicted"/>
<evidence type="ECO:0000256" key="3">
    <source>
        <dbReference type="SAM" id="MobiDB-lite"/>
    </source>
</evidence>
<comment type="caution">
    <text evidence="4">The sequence shown here is derived from an EMBL/GenBank/DDBJ whole genome shotgun (WGS) entry which is preliminary data.</text>
</comment>
<organism evidence="4 5">
    <name type="scientific">Elysia chlorotica</name>
    <name type="common">Eastern emerald elysia</name>
    <name type="synonym">Sea slug</name>
    <dbReference type="NCBI Taxonomy" id="188477"/>
    <lineage>
        <taxon>Eukaryota</taxon>
        <taxon>Metazoa</taxon>
        <taxon>Spiralia</taxon>
        <taxon>Lophotrochozoa</taxon>
        <taxon>Mollusca</taxon>
        <taxon>Gastropoda</taxon>
        <taxon>Heterobranchia</taxon>
        <taxon>Euthyneura</taxon>
        <taxon>Panpulmonata</taxon>
        <taxon>Sacoglossa</taxon>
        <taxon>Placobranchoidea</taxon>
        <taxon>Plakobranchidae</taxon>
        <taxon>Elysia</taxon>
    </lineage>
</organism>
<evidence type="ECO:0000256" key="1">
    <source>
        <dbReference type="ARBA" id="ARBA00022614"/>
    </source>
</evidence>